<dbReference type="RefSeq" id="WP_186551907.1">
    <property type="nucleotide sequence ID" value="NZ_CP077091.1"/>
</dbReference>
<dbReference type="Proteomes" id="UP000631521">
    <property type="component" value="Chromosome"/>
</dbReference>
<reference evidence="2 3" key="1">
    <citation type="journal article" date="2020" name="Microorganisms">
        <title>Reliable Identification of Environmental Pseudomonas Isolates Using the rpoD Gene.</title>
        <authorList>
            <consortium name="The Broad Institute Genome Sequencing Platform"/>
            <person name="Girard L."/>
            <person name="Lood C."/>
            <person name="Rokni-Zadeh H."/>
            <person name="van Noort V."/>
            <person name="Lavigne R."/>
            <person name="De Mot R."/>
        </authorList>
    </citation>
    <scope>NUCLEOTIDE SEQUENCE [LARGE SCALE GENOMIC DNA]</scope>
    <source>
        <strain evidence="2 3">SWRI65</strain>
    </source>
</reference>
<feature type="compositionally biased region" description="Low complexity" evidence="1">
    <location>
        <begin position="7"/>
        <end position="24"/>
    </location>
</feature>
<dbReference type="EMBL" id="CP077091">
    <property type="protein sequence ID" value="QXI19121.1"/>
    <property type="molecule type" value="Genomic_DNA"/>
</dbReference>
<feature type="compositionally biased region" description="Basic and acidic residues" evidence="1">
    <location>
        <begin position="257"/>
        <end position="271"/>
    </location>
</feature>
<dbReference type="KEGG" id="phv:HU739_009055"/>
<feature type="region of interest" description="Disordered" evidence="1">
    <location>
        <begin position="252"/>
        <end position="298"/>
    </location>
</feature>
<feature type="region of interest" description="Disordered" evidence="1">
    <location>
        <begin position="1"/>
        <end position="57"/>
    </location>
</feature>
<gene>
    <name evidence="2" type="ORF">HU739_009055</name>
</gene>
<evidence type="ECO:0000313" key="3">
    <source>
        <dbReference type="Proteomes" id="UP000631521"/>
    </source>
</evidence>
<evidence type="ECO:0000313" key="2">
    <source>
        <dbReference type="EMBL" id="QXI19121.1"/>
    </source>
</evidence>
<dbReference type="AlphaFoldDB" id="A0A9E6P418"/>
<keyword evidence="3" id="KW-1185">Reference proteome</keyword>
<feature type="compositionally biased region" description="Low complexity" evidence="1">
    <location>
        <begin position="288"/>
        <end position="298"/>
    </location>
</feature>
<feature type="compositionally biased region" description="Polar residues" evidence="1">
    <location>
        <begin position="163"/>
        <end position="176"/>
    </location>
</feature>
<organism evidence="2 3">
    <name type="scientific">Pseudomonas hamedanensis</name>
    <dbReference type="NCBI Taxonomy" id="2745504"/>
    <lineage>
        <taxon>Bacteria</taxon>
        <taxon>Pseudomonadati</taxon>
        <taxon>Pseudomonadota</taxon>
        <taxon>Gammaproteobacteria</taxon>
        <taxon>Pseudomonadales</taxon>
        <taxon>Pseudomonadaceae</taxon>
        <taxon>Pseudomonas</taxon>
    </lineage>
</organism>
<name>A0A9E6P418_9PSED</name>
<evidence type="ECO:0000256" key="1">
    <source>
        <dbReference type="SAM" id="MobiDB-lite"/>
    </source>
</evidence>
<proteinExistence type="predicted"/>
<sequence length="615" mass="67308">MAKPPKRTAVTTTTDASVTTRTTDPSSSHRVTTADLPSPGGQPLTGSDLSNPAPLPTTRPAAIVVHEMPGRAADSFSTARNEIAWPQHRLHELEPIGDQTGLFIGPDQRTYAQLGTEGRFVVERNAQGNYHVPLTFAPGVAGPLLVKNEGLASWRIERPGGHATQTPASTSGTAQAPTYLLPDDARSLTKAEASTDGLRYNKLKQTFVDTAEGTVRVRKNPEGQYQQAFATTHEAPEIFFERIPDSLLWRQKTSDPTSHEPAHQQRLRDVDESAPSAGPSKRPRLDEPTPASSATEPATPAAYSWLPWGHLNKPASIETVQLGWLHYPVVPIGSARTLTTFFVKHPDFDPAGFDAFEHMLRTAPSLQPVATFRIGHDPGEINPGTRFFDEPITQSVAKAFPDLSQVSAQAIAKKLFELADNSPLATATGLLNIQAVLHQWKQKPFPVTPAYADPLIMLPVAQAIDRPEGKIIVLPPGRTGELQQLIFDPKRFAIEWNHYKTYPSDLNLRRLLGALLVRSGYDLYPLTHDHRKPTLVFRRASHDQMFFLKLGAIEKVGLVHQPGNELADPQLPDRIGKDAFNALSAAAAQNKVVWLIGGVLKVNSAPDSVFILKER</sequence>
<protein>
    <submittedName>
        <fullName evidence="2">Uncharacterized protein</fullName>
    </submittedName>
</protein>
<reference evidence="2 3" key="2">
    <citation type="journal article" date="2021" name="Microorganisms">
        <title>The Ever-Expanding Pseudomonas Genus: Description of 43 New Species and Partition of the Pseudomonas putida Group.</title>
        <authorList>
            <person name="Girard L."/>
            <person name="Lood C."/>
            <person name="Hofte M."/>
            <person name="Vandamme P."/>
            <person name="Rokni-Zadeh H."/>
            <person name="van Noort V."/>
            <person name="Lavigne R."/>
            <person name="De Mot R."/>
        </authorList>
    </citation>
    <scope>NUCLEOTIDE SEQUENCE [LARGE SCALE GENOMIC DNA]</scope>
    <source>
        <strain evidence="2 3">SWRI65</strain>
    </source>
</reference>
<feature type="region of interest" description="Disordered" evidence="1">
    <location>
        <begin position="159"/>
        <end position="178"/>
    </location>
</feature>
<accession>A0A9E6P418</accession>